<sequence>SYIKFCKSSTNYIVDSTL</sequence>
<reference evidence="1" key="1">
    <citation type="submission" date="2021-06" db="EMBL/GenBank/DDBJ databases">
        <authorList>
            <person name="Hodson N. C."/>
            <person name="Mongue J. A."/>
            <person name="Jaron S. K."/>
        </authorList>
    </citation>
    <scope>NUCLEOTIDE SEQUENCE</scope>
</reference>
<keyword evidence="2" id="KW-1185">Reference proteome</keyword>
<accession>A0A8J2PLJ3</accession>
<dbReference type="Proteomes" id="UP000708208">
    <property type="component" value="Unassembled WGS sequence"/>
</dbReference>
<evidence type="ECO:0000313" key="1">
    <source>
        <dbReference type="EMBL" id="CAG7824998.1"/>
    </source>
</evidence>
<name>A0A8J2PLJ3_9HEXA</name>
<organism evidence="1 2">
    <name type="scientific">Allacma fusca</name>
    <dbReference type="NCBI Taxonomy" id="39272"/>
    <lineage>
        <taxon>Eukaryota</taxon>
        <taxon>Metazoa</taxon>
        <taxon>Ecdysozoa</taxon>
        <taxon>Arthropoda</taxon>
        <taxon>Hexapoda</taxon>
        <taxon>Collembola</taxon>
        <taxon>Symphypleona</taxon>
        <taxon>Sminthuridae</taxon>
        <taxon>Allacma</taxon>
    </lineage>
</organism>
<gene>
    <name evidence="1" type="ORF">AFUS01_LOCUS35124</name>
</gene>
<dbReference type="EMBL" id="CAJVCH010534554">
    <property type="protein sequence ID" value="CAG7824998.1"/>
    <property type="molecule type" value="Genomic_DNA"/>
</dbReference>
<feature type="non-terminal residue" evidence="1">
    <location>
        <position position="1"/>
    </location>
</feature>
<evidence type="ECO:0000313" key="2">
    <source>
        <dbReference type="Proteomes" id="UP000708208"/>
    </source>
</evidence>
<protein>
    <submittedName>
        <fullName evidence="1">Uncharacterized protein</fullName>
    </submittedName>
</protein>
<proteinExistence type="predicted"/>
<dbReference type="AlphaFoldDB" id="A0A8J2PLJ3"/>
<comment type="caution">
    <text evidence="1">The sequence shown here is derived from an EMBL/GenBank/DDBJ whole genome shotgun (WGS) entry which is preliminary data.</text>
</comment>